<evidence type="ECO:0000256" key="5">
    <source>
        <dbReference type="ARBA" id="ARBA00023274"/>
    </source>
</evidence>
<evidence type="ECO:0000256" key="8">
    <source>
        <dbReference type="SAM" id="MobiDB-lite"/>
    </source>
</evidence>
<dbReference type="GO" id="GO:0003735">
    <property type="term" value="F:structural constituent of ribosome"/>
    <property type="evidence" value="ECO:0007669"/>
    <property type="project" value="InterPro"/>
</dbReference>
<dbReference type="Pfam" id="PF01649">
    <property type="entry name" value="Ribosomal_S20p"/>
    <property type="match status" value="1"/>
</dbReference>
<dbReference type="InterPro" id="IPR036510">
    <property type="entry name" value="Ribosomal_bS20_sf"/>
</dbReference>
<evidence type="ECO:0000256" key="3">
    <source>
        <dbReference type="ARBA" id="ARBA00022884"/>
    </source>
</evidence>
<evidence type="ECO:0000313" key="10">
    <source>
        <dbReference type="Proteomes" id="UP000178348"/>
    </source>
</evidence>
<dbReference type="GO" id="GO:0070181">
    <property type="term" value="F:small ribosomal subunit rRNA binding"/>
    <property type="evidence" value="ECO:0007669"/>
    <property type="project" value="TreeGrafter"/>
</dbReference>
<dbReference type="GO" id="GO:0005829">
    <property type="term" value="C:cytosol"/>
    <property type="evidence" value="ECO:0007669"/>
    <property type="project" value="TreeGrafter"/>
</dbReference>
<protein>
    <recommendedName>
        <fullName evidence="6">Small ribosomal subunit protein bS20</fullName>
    </recommendedName>
    <alternativeName>
        <fullName evidence="7">30S ribosomal protein S20</fullName>
    </alternativeName>
</protein>
<evidence type="ECO:0000256" key="6">
    <source>
        <dbReference type="ARBA" id="ARBA00035136"/>
    </source>
</evidence>
<keyword evidence="3" id="KW-0694">RNA-binding</keyword>
<evidence type="ECO:0000256" key="2">
    <source>
        <dbReference type="ARBA" id="ARBA00022730"/>
    </source>
</evidence>
<dbReference type="PANTHER" id="PTHR33398">
    <property type="entry name" value="30S RIBOSOMAL PROTEIN S20"/>
    <property type="match status" value="1"/>
</dbReference>
<dbReference type="GO" id="GO:0006412">
    <property type="term" value="P:translation"/>
    <property type="evidence" value="ECO:0007669"/>
    <property type="project" value="InterPro"/>
</dbReference>
<accession>A0A1G2CLC8</accession>
<organism evidence="9 10">
    <name type="scientific">Candidatus Liptonbacteria bacterium RIFCSPLOWO2_01_FULL_53_13</name>
    <dbReference type="NCBI Taxonomy" id="1798651"/>
    <lineage>
        <taxon>Bacteria</taxon>
        <taxon>Candidatus Liptoniibacteriota</taxon>
    </lineage>
</organism>
<keyword evidence="5" id="KW-0687">Ribonucleoprotein</keyword>
<evidence type="ECO:0000256" key="1">
    <source>
        <dbReference type="ARBA" id="ARBA00007634"/>
    </source>
</evidence>
<comment type="similarity">
    <text evidence="1">Belongs to the bacterial ribosomal protein bS20 family.</text>
</comment>
<comment type="caution">
    <text evidence="9">The sequence shown here is derived from an EMBL/GenBank/DDBJ whole genome shotgun (WGS) entry which is preliminary data.</text>
</comment>
<dbReference type="NCBIfam" id="TIGR00029">
    <property type="entry name" value="S20"/>
    <property type="match status" value="1"/>
</dbReference>
<keyword evidence="4 9" id="KW-0689">Ribosomal protein</keyword>
<evidence type="ECO:0000256" key="7">
    <source>
        <dbReference type="ARBA" id="ARBA00035343"/>
    </source>
</evidence>
<sequence length="84" mass="9640">MPITQSAKKANRQNARRKTRNEEKKRDLSRAVKEYKKLVAAKKMDEAKAYLAQVYARADKTAKAGVIKKNRAARIKSRLARLLQ</sequence>
<proteinExistence type="inferred from homology"/>
<evidence type="ECO:0000256" key="4">
    <source>
        <dbReference type="ARBA" id="ARBA00022980"/>
    </source>
</evidence>
<keyword evidence="2" id="KW-0699">rRNA-binding</keyword>
<dbReference type="Gene3D" id="1.20.58.110">
    <property type="entry name" value="Ribosomal protein S20"/>
    <property type="match status" value="1"/>
</dbReference>
<dbReference type="AlphaFoldDB" id="A0A1G2CLC8"/>
<dbReference type="InterPro" id="IPR002583">
    <property type="entry name" value="Ribosomal_bS20"/>
</dbReference>
<dbReference type="Proteomes" id="UP000178348">
    <property type="component" value="Unassembled WGS sequence"/>
</dbReference>
<dbReference type="PANTHER" id="PTHR33398:SF1">
    <property type="entry name" value="SMALL RIBOSOMAL SUBUNIT PROTEIN BS20C"/>
    <property type="match status" value="1"/>
</dbReference>
<evidence type="ECO:0000313" key="9">
    <source>
        <dbReference type="EMBL" id="OGZ02195.1"/>
    </source>
</evidence>
<feature type="region of interest" description="Disordered" evidence="8">
    <location>
        <begin position="1"/>
        <end position="28"/>
    </location>
</feature>
<dbReference type="GO" id="GO:0015935">
    <property type="term" value="C:small ribosomal subunit"/>
    <property type="evidence" value="ECO:0007669"/>
    <property type="project" value="TreeGrafter"/>
</dbReference>
<feature type="compositionally biased region" description="Basic residues" evidence="8">
    <location>
        <begin position="9"/>
        <end position="19"/>
    </location>
</feature>
<reference evidence="9 10" key="1">
    <citation type="journal article" date="2016" name="Nat. Commun.">
        <title>Thousands of microbial genomes shed light on interconnected biogeochemical processes in an aquifer system.</title>
        <authorList>
            <person name="Anantharaman K."/>
            <person name="Brown C.T."/>
            <person name="Hug L.A."/>
            <person name="Sharon I."/>
            <person name="Castelle C.J."/>
            <person name="Probst A.J."/>
            <person name="Thomas B.C."/>
            <person name="Singh A."/>
            <person name="Wilkins M.J."/>
            <person name="Karaoz U."/>
            <person name="Brodie E.L."/>
            <person name="Williams K.H."/>
            <person name="Hubbard S.S."/>
            <person name="Banfield J.F."/>
        </authorList>
    </citation>
    <scope>NUCLEOTIDE SEQUENCE [LARGE SCALE GENOMIC DNA]</scope>
</reference>
<dbReference type="SUPFAM" id="SSF46992">
    <property type="entry name" value="Ribosomal protein S20"/>
    <property type="match status" value="1"/>
</dbReference>
<dbReference type="EMBL" id="MHLB01000020">
    <property type="protein sequence ID" value="OGZ02195.1"/>
    <property type="molecule type" value="Genomic_DNA"/>
</dbReference>
<gene>
    <name evidence="9" type="ORF">A2946_03095</name>
</gene>
<name>A0A1G2CLC8_9BACT</name>